<dbReference type="NCBIfam" id="TIGR02175">
    <property type="entry name" value="PorC_KorC"/>
    <property type="match status" value="1"/>
</dbReference>
<dbReference type="AlphaFoldDB" id="A0A382RBK3"/>
<evidence type="ECO:0000256" key="1">
    <source>
        <dbReference type="ARBA" id="ARBA00023002"/>
    </source>
</evidence>
<dbReference type="InterPro" id="IPR019752">
    <property type="entry name" value="Pyrv/ketoisovalerate_OxRed_cat"/>
</dbReference>
<feature type="non-terminal residue" evidence="3">
    <location>
        <position position="174"/>
    </location>
</feature>
<dbReference type="GO" id="GO:0016625">
    <property type="term" value="F:oxidoreductase activity, acting on the aldehyde or oxo group of donors, iron-sulfur protein as acceptor"/>
    <property type="evidence" value="ECO:0007669"/>
    <property type="project" value="InterPro"/>
</dbReference>
<dbReference type="PANTHER" id="PTHR43366:SF1">
    <property type="entry name" value="PYRUVATE SYNTHASE SUBUNIT PORC"/>
    <property type="match status" value="1"/>
</dbReference>
<gene>
    <name evidence="3" type="ORF">METZ01_LOCUS347957</name>
</gene>
<dbReference type="Gene3D" id="3.40.920.10">
    <property type="entry name" value="Pyruvate-ferredoxin oxidoreductase, PFOR, domain III"/>
    <property type="match status" value="1"/>
</dbReference>
<sequence>MFQVRIHGRGGQGVVSAAEILSVAAFIEGKHSQAVPSFGSERMGAPVVAFCRIDDKPIKLREPILEPDALIVQDPTLFSAIDVFAGLSESGYLLINSKRSIEELGIADAIHLPEDKVRLVPATEIALKYIKRPLPNAVLLGALAAVTGVIKIDSVTEAIASKFPGKIGDVNIQA</sequence>
<feature type="domain" description="Pyruvate/ketoisovalerate oxidoreductase catalytic" evidence="2">
    <location>
        <begin position="10"/>
        <end position="174"/>
    </location>
</feature>
<evidence type="ECO:0000313" key="3">
    <source>
        <dbReference type="EMBL" id="SVC95103.1"/>
    </source>
</evidence>
<dbReference type="SUPFAM" id="SSF53323">
    <property type="entry name" value="Pyruvate-ferredoxin oxidoreductase, PFOR, domain III"/>
    <property type="match status" value="1"/>
</dbReference>
<reference evidence="3" key="1">
    <citation type="submission" date="2018-05" db="EMBL/GenBank/DDBJ databases">
        <authorList>
            <person name="Lanie J.A."/>
            <person name="Ng W.-L."/>
            <person name="Kazmierczak K.M."/>
            <person name="Andrzejewski T.M."/>
            <person name="Davidsen T.M."/>
            <person name="Wayne K.J."/>
            <person name="Tettelin H."/>
            <person name="Glass J.I."/>
            <person name="Rusch D."/>
            <person name="Podicherti R."/>
            <person name="Tsui H.-C.T."/>
            <person name="Winkler M.E."/>
        </authorList>
    </citation>
    <scope>NUCLEOTIDE SEQUENCE</scope>
</reference>
<proteinExistence type="predicted"/>
<dbReference type="InterPro" id="IPR011894">
    <property type="entry name" value="PorC_KorC"/>
</dbReference>
<dbReference type="InterPro" id="IPR002869">
    <property type="entry name" value="Pyrv_flavodox_OxRed_cen"/>
</dbReference>
<dbReference type="PANTHER" id="PTHR43366">
    <property type="entry name" value="PYRUVATE SYNTHASE SUBUNIT PORC"/>
    <property type="match status" value="1"/>
</dbReference>
<name>A0A382RBK3_9ZZZZ</name>
<dbReference type="EMBL" id="UINC01120549">
    <property type="protein sequence ID" value="SVC95103.1"/>
    <property type="molecule type" value="Genomic_DNA"/>
</dbReference>
<dbReference type="InterPro" id="IPR051626">
    <property type="entry name" value="Oxidoreductase_gamma_subunit"/>
</dbReference>
<keyword evidence="1" id="KW-0560">Oxidoreductase</keyword>
<organism evidence="3">
    <name type="scientific">marine metagenome</name>
    <dbReference type="NCBI Taxonomy" id="408172"/>
    <lineage>
        <taxon>unclassified sequences</taxon>
        <taxon>metagenomes</taxon>
        <taxon>ecological metagenomes</taxon>
    </lineage>
</organism>
<protein>
    <recommendedName>
        <fullName evidence="2">Pyruvate/ketoisovalerate oxidoreductase catalytic domain-containing protein</fullName>
    </recommendedName>
</protein>
<accession>A0A382RBK3</accession>
<dbReference type="Pfam" id="PF01558">
    <property type="entry name" value="POR"/>
    <property type="match status" value="1"/>
</dbReference>
<evidence type="ECO:0000259" key="2">
    <source>
        <dbReference type="Pfam" id="PF01558"/>
    </source>
</evidence>